<sequence length="607" mass="68169">MYRQLQNNLASGWNTWNTRSILSHVLLPQGLAVNIGVKSNGITGHRFLQEAYLSPKEPRSETVVAGYHAYDGRYTECTVTWEGTQFRVESAHDGTGLVVLITPLKLPARPPSLIVEAGMLWNRPGSVSAQKNGLLAQAGTHRFLVQSTAPTLAEALPLTGKHLSVLFDKVIGLSVGTPRSLDDIRRIVRQERLAFEKTLARHGTLTETYLVQQSALAWNMIYDPDLRGVVAPVSRFWNTFFGGQYVLFDWDTYLSAYMAGLDNRPLAYANAVEATKGIDRFGMVPNYVAGGGLGSPDRSQPPVGSLMILALYHQYHDRWLLELTFDRLLRWNRWWPTHRDTGGLLCWGSDNVPPDGAAHSWQGAAYESGLDNSPMYDGVPFNPKTNQLQLADVGLNSLYIADCKALAELAQVLDRPGEATELKQRADSYSKALQTLWQEEKGIFLNRRTDTGQFSDRLSPTLFYPMLAGVATPEQARRMVTEHLLNPAEFWGEWVLPSVARNDPAFSEQNYWRGRIWAPLNFLVYMGLRNYDLPEARKQLVEKSNQLLLKNWRESRSVPENFHASGVGRLPNEALNRSDSFYHWGALMGFMSFLEQGKVESPKKTAP</sequence>
<feature type="domain" description="Mannosylglycerate hydrolase MGH1-like glycoside hydrolase" evidence="1">
    <location>
        <begin position="249"/>
        <end position="548"/>
    </location>
</feature>
<name>A0ABP8NJL6_9BACT</name>
<comment type="caution">
    <text evidence="2">The sequence shown here is derived from an EMBL/GenBank/DDBJ whole genome shotgun (WGS) entry which is preliminary data.</text>
</comment>
<dbReference type="Proteomes" id="UP001501175">
    <property type="component" value="Unassembled WGS sequence"/>
</dbReference>
<dbReference type="InterPro" id="IPR012341">
    <property type="entry name" value="6hp_glycosidase-like_sf"/>
</dbReference>
<accession>A0ABP8NJL6</accession>
<keyword evidence="3" id="KW-1185">Reference proteome</keyword>
<evidence type="ECO:0000313" key="3">
    <source>
        <dbReference type="Proteomes" id="UP001501175"/>
    </source>
</evidence>
<evidence type="ECO:0000259" key="1">
    <source>
        <dbReference type="Pfam" id="PF22422"/>
    </source>
</evidence>
<organism evidence="2 3">
    <name type="scientific">Nibrella saemangeumensis</name>
    <dbReference type="NCBI Taxonomy" id="1084526"/>
    <lineage>
        <taxon>Bacteria</taxon>
        <taxon>Pseudomonadati</taxon>
        <taxon>Bacteroidota</taxon>
        <taxon>Cytophagia</taxon>
        <taxon>Cytophagales</taxon>
        <taxon>Spirosomataceae</taxon>
        <taxon>Nibrella</taxon>
    </lineage>
</organism>
<gene>
    <name evidence="2" type="ORF">GCM10023189_49690</name>
</gene>
<proteinExistence type="predicted"/>
<dbReference type="InterPro" id="IPR054491">
    <property type="entry name" value="MGH1-like_GH"/>
</dbReference>
<dbReference type="Pfam" id="PF22422">
    <property type="entry name" value="MGH1-like_GH"/>
    <property type="match status" value="1"/>
</dbReference>
<dbReference type="SUPFAM" id="SSF48208">
    <property type="entry name" value="Six-hairpin glycosidases"/>
    <property type="match status" value="1"/>
</dbReference>
<dbReference type="PANTHER" id="PTHR23403:SF1">
    <property type="entry name" value="TREHALASE"/>
    <property type="match status" value="1"/>
</dbReference>
<dbReference type="EMBL" id="BAABHD010000081">
    <property type="protein sequence ID" value="GAA4466896.1"/>
    <property type="molecule type" value="Genomic_DNA"/>
</dbReference>
<dbReference type="InterPro" id="IPR001661">
    <property type="entry name" value="Glyco_hydro_37"/>
</dbReference>
<dbReference type="InterPro" id="IPR008928">
    <property type="entry name" value="6-hairpin_glycosidase_sf"/>
</dbReference>
<evidence type="ECO:0000313" key="2">
    <source>
        <dbReference type="EMBL" id="GAA4466896.1"/>
    </source>
</evidence>
<reference evidence="3" key="1">
    <citation type="journal article" date="2019" name="Int. J. Syst. Evol. Microbiol.">
        <title>The Global Catalogue of Microorganisms (GCM) 10K type strain sequencing project: providing services to taxonomists for standard genome sequencing and annotation.</title>
        <authorList>
            <consortium name="The Broad Institute Genomics Platform"/>
            <consortium name="The Broad Institute Genome Sequencing Center for Infectious Disease"/>
            <person name="Wu L."/>
            <person name="Ma J."/>
        </authorList>
    </citation>
    <scope>NUCLEOTIDE SEQUENCE [LARGE SCALE GENOMIC DNA]</scope>
    <source>
        <strain evidence="3">JCM 17927</strain>
    </source>
</reference>
<dbReference type="PANTHER" id="PTHR23403">
    <property type="entry name" value="TREHALASE"/>
    <property type="match status" value="1"/>
</dbReference>
<protein>
    <recommendedName>
        <fullName evidence="1">Mannosylglycerate hydrolase MGH1-like glycoside hydrolase domain-containing protein</fullName>
    </recommendedName>
</protein>
<dbReference type="Gene3D" id="1.50.10.10">
    <property type="match status" value="1"/>
</dbReference>